<evidence type="ECO:0000256" key="5">
    <source>
        <dbReference type="ARBA" id="ARBA00022617"/>
    </source>
</evidence>
<reference evidence="13 14" key="1">
    <citation type="submission" date="2018-12" db="EMBL/GenBank/DDBJ databases">
        <title>Complete genome sequence of Flaviflexus sp. H23T48.</title>
        <authorList>
            <person name="Bae J.-W."/>
            <person name="Lee J.-Y."/>
        </authorList>
    </citation>
    <scope>NUCLEOTIDE SEQUENCE [LARGE SCALE GENOMIC DNA]</scope>
    <source>
        <strain evidence="13 14">H23T48</strain>
    </source>
</reference>
<dbReference type="Pfam" id="PF02322">
    <property type="entry name" value="Cyt_bd_oxida_II"/>
    <property type="match status" value="1"/>
</dbReference>
<keyword evidence="4" id="KW-1003">Cell membrane</keyword>
<comment type="similarity">
    <text evidence="2">Belongs to the cytochrome ubiquinol oxidase subunit 2 family.</text>
</comment>
<dbReference type="PANTHER" id="PTHR43141:SF5">
    <property type="entry name" value="CYTOCHROME BD-I UBIQUINOL OXIDASE SUBUNIT 2"/>
    <property type="match status" value="1"/>
</dbReference>
<keyword evidence="10" id="KW-0408">Iron</keyword>
<dbReference type="GO" id="GO:0005886">
    <property type="term" value="C:plasma membrane"/>
    <property type="evidence" value="ECO:0007669"/>
    <property type="project" value="UniProtKB-SubCell"/>
</dbReference>
<evidence type="ECO:0000256" key="8">
    <source>
        <dbReference type="ARBA" id="ARBA00022982"/>
    </source>
</evidence>
<dbReference type="Proteomes" id="UP000280344">
    <property type="component" value="Chromosome"/>
</dbReference>
<evidence type="ECO:0000256" key="9">
    <source>
        <dbReference type="ARBA" id="ARBA00022989"/>
    </source>
</evidence>
<dbReference type="OrthoDB" id="9776710at2"/>
<dbReference type="RefSeq" id="WP_126703606.1">
    <property type="nucleotide sequence ID" value="NZ_CP034593.1"/>
</dbReference>
<evidence type="ECO:0000313" key="13">
    <source>
        <dbReference type="EMBL" id="AZQ76800.1"/>
    </source>
</evidence>
<evidence type="ECO:0000313" key="14">
    <source>
        <dbReference type="Proteomes" id="UP000280344"/>
    </source>
</evidence>
<dbReference type="GO" id="GO:0009055">
    <property type="term" value="F:electron transfer activity"/>
    <property type="evidence" value="ECO:0007669"/>
    <property type="project" value="TreeGrafter"/>
</dbReference>
<dbReference type="GO" id="GO:0016682">
    <property type="term" value="F:oxidoreductase activity, acting on diphenols and related substances as donors, oxygen as acceptor"/>
    <property type="evidence" value="ECO:0007669"/>
    <property type="project" value="TreeGrafter"/>
</dbReference>
<evidence type="ECO:0000256" key="4">
    <source>
        <dbReference type="ARBA" id="ARBA00022475"/>
    </source>
</evidence>
<evidence type="ECO:0000256" key="2">
    <source>
        <dbReference type="ARBA" id="ARBA00007543"/>
    </source>
</evidence>
<keyword evidence="11 12" id="KW-0472">Membrane</keyword>
<evidence type="ECO:0000256" key="1">
    <source>
        <dbReference type="ARBA" id="ARBA00004651"/>
    </source>
</evidence>
<sequence>MDFLPYLWFIVIAVLWIGYLTLEGFDFGVGMLYTTVSKNPKERRVALNTIGPHWDGNEVWLLTAGGATFAAFPEWYATMFSGMYLALFLILVLLIVRICAIEWRGKINDINWRKRWDLAHTVCAWLVSFLWGVAFANLVQGMKIEVLEITNPATQTYEIVSPEAFEAATNTAAYTHHLTGGFFSLLTPFTLLGGLVTLSLFLTHGAVFMALKTAGDFQVRVEKLAARLSIGSLLITAVWAIWAQLAYASGFWSWIPLAIAAVCLVLTALWAQKGDELKAFIANFIAIAAAVAFIFTAMFPNVMKSSIDPAYSLTIEQASATGPTQIIMSVASLILVPIIIGYSIWSYKVFSKRIHVDNIPDDPSGLSRGTKKPLANEVSVQ</sequence>
<feature type="transmembrane region" description="Helical" evidence="12">
    <location>
        <begin position="326"/>
        <end position="345"/>
    </location>
</feature>
<keyword evidence="8" id="KW-0249">Electron transport</keyword>
<gene>
    <name evidence="13" type="primary">cydB</name>
    <name evidence="13" type="ORF">EJ997_05040</name>
</gene>
<dbReference type="EMBL" id="CP034593">
    <property type="protein sequence ID" value="AZQ76800.1"/>
    <property type="molecule type" value="Genomic_DNA"/>
</dbReference>
<dbReference type="InterPro" id="IPR003317">
    <property type="entry name" value="Cyt-d_oxidase_su2"/>
</dbReference>
<feature type="transmembrane region" description="Helical" evidence="12">
    <location>
        <begin position="122"/>
        <end position="139"/>
    </location>
</feature>
<feature type="transmembrane region" description="Helical" evidence="12">
    <location>
        <begin position="251"/>
        <end position="271"/>
    </location>
</feature>
<evidence type="ECO:0000256" key="7">
    <source>
        <dbReference type="ARBA" id="ARBA00022723"/>
    </source>
</evidence>
<feature type="transmembrane region" description="Helical" evidence="12">
    <location>
        <begin position="6"/>
        <end position="34"/>
    </location>
</feature>
<keyword evidence="7" id="KW-0479">Metal-binding</keyword>
<organism evidence="13 14">
    <name type="scientific">Flaviflexus ciconiae</name>
    <dbReference type="NCBI Taxonomy" id="2496867"/>
    <lineage>
        <taxon>Bacteria</taxon>
        <taxon>Bacillati</taxon>
        <taxon>Actinomycetota</taxon>
        <taxon>Actinomycetes</taxon>
        <taxon>Actinomycetales</taxon>
        <taxon>Actinomycetaceae</taxon>
        <taxon>Flaviflexus</taxon>
    </lineage>
</organism>
<dbReference type="NCBIfam" id="TIGR00203">
    <property type="entry name" value="cydB"/>
    <property type="match status" value="1"/>
</dbReference>
<accession>A0A3S9PWN3</accession>
<evidence type="ECO:0000256" key="12">
    <source>
        <dbReference type="SAM" id="Phobius"/>
    </source>
</evidence>
<evidence type="ECO:0000256" key="3">
    <source>
        <dbReference type="ARBA" id="ARBA00022448"/>
    </source>
</evidence>
<comment type="subcellular location">
    <subcellularLocation>
        <location evidence="1">Cell membrane</location>
        <topology evidence="1">Multi-pass membrane protein</topology>
    </subcellularLocation>
</comment>
<feature type="transmembrane region" description="Helical" evidence="12">
    <location>
        <begin position="280"/>
        <end position="299"/>
    </location>
</feature>
<feature type="transmembrane region" description="Helical" evidence="12">
    <location>
        <begin position="83"/>
        <end position="101"/>
    </location>
</feature>
<keyword evidence="6 12" id="KW-0812">Transmembrane</keyword>
<proteinExistence type="inferred from homology"/>
<keyword evidence="3" id="KW-0813">Transport</keyword>
<evidence type="ECO:0000256" key="10">
    <source>
        <dbReference type="ARBA" id="ARBA00023004"/>
    </source>
</evidence>
<dbReference type="PANTHER" id="PTHR43141">
    <property type="entry name" value="CYTOCHROME BD2 SUBUNIT II"/>
    <property type="match status" value="1"/>
</dbReference>
<evidence type="ECO:0000256" key="11">
    <source>
        <dbReference type="ARBA" id="ARBA00023136"/>
    </source>
</evidence>
<dbReference type="GO" id="GO:0070069">
    <property type="term" value="C:cytochrome complex"/>
    <property type="evidence" value="ECO:0007669"/>
    <property type="project" value="TreeGrafter"/>
</dbReference>
<name>A0A3S9PWN3_9ACTO</name>
<dbReference type="KEGG" id="flh:EJ997_05040"/>
<dbReference type="AlphaFoldDB" id="A0A3S9PWN3"/>
<dbReference type="GO" id="GO:0019646">
    <property type="term" value="P:aerobic electron transport chain"/>
    <property type="evidence" value="ECO:0007669"/>
    <property type="project" value="TreeGrafter"/>
</dbReference>
<feature type="transmembrane region" description="Helical" evidence="12">
    <location>
        <begin position="224"/>
        <end position="245"/>
    </location>
</feature>
<keyword evidence="5" id="KW-0349">Heme</keyword>
<dbReference type="PIRSF" id="PIRSF000267">
    <property type="entry name" value="Cyt_oxidse_sub2"/>
    <property type="match status" value="1"/>
</dbReference>
<keyword evidence="14" id="KW-1185">Reference proteome</keyword>
<feature type="transmembrane region" description="Helical" evidence="12">
    <location>
        <begin position="189"/>
        <end position="212"/>
    </location>
</feature>
<evidence type="ECO:0000256" key="6">
    <source>
        <dbReference type="ARBA" id="ARBA00022692"/>
    </source>
</evidence>
<protein>
    <submittedName>
        <fullName evidence="13">Cytochrome d ubiquinol oxidase subunit II</fullName>
    </submittedName>
</protein>
<keyword evidence="9 12" id="KW-1133">Transmembrane helix</keyword>
<dbReference type="GO" id="GO:0046872">
    <property type="term" value="F:metal ion binding"/>
    <property type="evidence" value="ECO:0007669"/>
    <property type="project" value="UniProtKB-KW"/>
</dbReference>